<evidence type="ECO:0000313" key="2">
    <source>
        <dbReference type="Proteomes" id="UP000231094"/>
    </source>
</evidence>
<organism evidence="1 2">
    <name type="scientific">Snodgrassella alvi</name>
    <dbReference type="NCBI Taxonomy" id="1196083"/>
    <lineage>
        <taxon>Bacteria</taxon>
        <taxon>Pseudomonadati</taxon>
        <taxon>Pseudomonadota</taxon>
        <taxon>Betaproteobacteria</taxon>
        <taxon>Neisseriales</taxon>
        <taxon>Neisseriaceae</taxon>
        <taxon>Snodgrassella</taxon>
    </lineage>
</organism>
<dbReference type="Pfam" id="PF05772">
    <property type="entry name" value="NinB"/>
    <property type="match status" value="1"/>
</dbReference>
<proteinExistence type="predicted"/>
<dbReference type="SUPFAM" id="SSF103370">
    <property type="entry name" value="NinB"/>
    <property type="match status" value="1"/>
</dbReference>
<comment type="caution">
    <text evidence="1">The sequence shown here is derived from an EMBL/GenBank/DDBJ whole genome shotgun (WGS) entry which is preliminary data.</text>
</comment>
<protein>
    <submittedName>
        <fullName evidence="1">Recombination protein NinB</fullName>
    </submittedName>
</protein>
<dbReference type="Gene3D" id="1.10.3790.10">
    <property type="entry name" value="NinB"/>
    <property type="match status" value="1"/>
</dbReference>
<dbReference type="Proteomes" id="UP000231094">
    <property type="component" value="Unassembled WGS sequence"/>
</dbReference>
<gene>
    <name evidence="1" type="ORF">BHC47_06750</name>
</gene>
<dbReference type="InterPro" id="IPR036619">
    <property type="entry name" value="NinB_sf"/>
</dbReference>
<dbReference type="EMBL" id="MEIV01000060">
    <property type="protein sequence ID" value="PIT61538.1"/>
    <property type="molecule type" value="Genomic_DNA"/>
</dbReference>
<dbReference type="InterPro" id="IPR008711">
    <property type="entry name" value="Recombinase_NinB"/>
</dbReference>
<reference evidence="1 2" key="1">
    <citation type="journal article" date="2017" name="MBio">
        <title>Type VI secretion-mediated competition in the bee gut microbiome.</title>
        <authorList>
            <person name="Steele M.I."/>
            <person name="Kwong W.K."/>
            <person name="Powell J.E."/>
            <person name="Whiteley M."/>
            <person name="Moran N.A."/>
        </authorList>
    </citation>
    <scope>NUCLEOTIDE SEQUENCE [LARGE SCALE GENOMIC DNA]</scope>
    <source>
        <strain evidence="1 2">PEB0171</strain>
    </source>
</reference>
<dbReference type="RefSeq" id="WP_198431294.1">
    <property type="nucleotide sequence ID" value="NZ_MEIV01000060.1"/>
</dbReference>
<name>A0A2N9Y2U6_9NEIS</name>
<accession>A0A2N9Y2U6</accession>
<sequence>MTERFKRQIDIKNKRDVMKLAWEFTGELLKSNQTIFVEMRRMARSDEQNEKLHAMLGDISKQKTFNGKTLNIEQWKMIFVSGHKIATGGCAEMAIGLEGEVINLRESTAKMSVRRLSSLIDYISAWGAENDVKFTEPRQKTDPPYKIN</sequence>
<dbReference type="AlphaFoldDB" id="A0A2N9Y2U6"/>
<evidence type="ECO:0000313" key="1">
    <source>
        <dbReference type="EMBL" id="PIT61538.1"/>
    </source>
</evidence>